<dbReference type="InterPro" id="IPR017517">
    <property type="entry name" value="Maleyloyr_isom"/>
</dbReference>
<dbReference type="InterPro" id="IPR017520">
    <property type="entry name" value="CHP03086"/>
</dbReference>
<dbReference type="NCBIfam" id="TIGR03083">
    <property type="entry name" value="maleylpyruvate isomerase family mycothiol-dependent enzyme"/>
    <property type="match status" value="1"/>
</dbReference>
<protein>
    <submittedName>
        <fullName evidence="2">Uncharacterized protein (TIGR03086 family)</fullName>
    </submittedName>
</protein>
<dbReference type="AlphaFoldDB" id="A0A562E5Q9"/>
<comment type="caution">
    <text evidence="2">The sequence shown here is derived from an EMBL/GenBank/DDBJ whole genome shotgun (WGS) entry which is preliminary data.</text>
</comment>
<proteinExistence type="predicted"/>
<feature type="domain" description="Mycothiol-dependent maleylpyruvate isomerase metal-binding" evidence="1">
    <location>
        <begin position="11"/>
        <end position="133"/>
    </location>
</feature>
<dbReference type="NCBIfam" id="TIGR03086">
    <property type="entry name" value="TIGR03086 family metal-binding protein"/>
    <property type="match status" value="1"/>
</dbReference>
<dbReference type="RefSeq" id="WP_016691668.1">
    <property type="nucleotide sequence ID" value="NZ_VLJT01000017.1"/>
</dbReference>
<accession>A0A562E5Q9</accession>
<dbReference type="SUPFAM" id="SSF109854">
    <property type="entry name" value="DinB/YfiT-like putative metalloenzymes"/>
    <property type="match status" value="1"/>
</dbReference>
<dbReference type="EMBL" id="VLJT01000017">
    <property type="protein sequence ID" value="TWH17160.1"/>
    <property type="molecule type" value="Genomic_DNA"/>
</dbReference>
<dbReference type="InterPro" id="IPR034660">
    <property type="entry name" value="DinB/YfiT-like"/>
</dbReference>
<evidence type="ECO:0000259" key="1">
    <source>
        <dbReference type="Pfam" id="PF11716"/>
    </source>
</evidence>
<dbReference type="Proteomes" id="UP000317573">
    <property type="component" value="Unassembled WGS sequence"/>
</dbReference>
<sequence length="205" mass="21703">MTDTTETLDLTPATRRMERILAGIDDAHLAGPTPCSEISVGALVDHVLGLSLAFTAAARKDIGPYTDTPPELTSELPPDWRRLVPDRLGELRGAWSDPAAWEGMTRAGGLDLPAPVAGLVTLDELVVHGWDLAVATGQQYSCEPDEIAACTAFAESITDEERVADGGGLFGPAVRVGEDAPPLERLIGLTGRDPSWRPPASNRTA</sequence>
<reference evidence="2 3" key="1">
    <citation type="submission" date="2019-07" db="EMBL/GenBank/DDBJ databases">
        <title>Genome sequencing of lignin-degrading bacterial isolates.</title>
        <authorList>
            <person name="Gladden J."/>
        </authorList>
    </citation>
    <scope>NUCLEOTIDE SEQUENCE [LARGE SCALE GENOMIC DNA]</scope>
    <source>
        <strain evidence="2 3">J45</strain>
    </source>
</reference>
<organism evidence="2 3">
    <name type="scientific">Rhodococcus rhodochrous J45</name>
    <dbReference type="NCBI Taxonomy" id="935266"/>
    <lineage>
        <taxon>Bacteria</taxon>
        <taxon>Bacillati</taxon>
        <taxon>Actinomycetota</taxon>
        <taxon>Actinomycetes</taxon>
        <taxon>Mycobacteriales</taxon>
        <taxon>Nocardiaceae</taxon>
        <taxon>Rhodococcus</taxon>
    </lineage>
</organism>
<dbReference type="Gene3D" id="1.20.120.450">
    <property type="entry name" value="dinb family like domain"/>
    <property type="match status" value="1"/>
</dbReference>
<dbReference type="InterPro" id="IPR024344">
    <property type="entry name" value="MDMPI_metal-binding"/>
</dbReference>
<name>A0A562E5Q9_RHORH</name>
<gene>
    <name evidence="2" type="ORF">L618_000200002410</name>
</gene>
<dbReference type="Pfam" id="PF11716">
    <property type="entry name" value="MDMPI_N"/>
    <property type="match status" value="1"/>
</dbReference>
<dbReference type="GO" id="GO:0046872">
    <property type="term" value="F:metal ion binding"/>
    <property type="evidence" value="ECO:0007669"/>
    <property type="project" value="InterPro"/>
</dbReference>
<evidence type="ECO:0000313" key="3">
    <source>
        <dbReference type="Proteomes" id="UP000317573"/>
    </source>
</evidence>
<evidence type="ECO:0000313" key="2">
    <source>
        <dbReference type="EMBL" id="TWH17160.1"/>
    </source>
</evidence>